<evidence type="ECO:0000259" key="1">
    <source>
        <dbReference type="Pfam" id="PF00561"/>
    </source>
</evidence>
<organism evidence="2 3">
    <name type="scientific">Arthrobacter subterraneus</name>
    <dbReference type="NCBI Taxonomy" id="335973"/>
    <lineage>
        <taxon>Bacteria</taxon>
        <taxon>Bacillati</taxon>
        <taxon>Actinomycetota</taxon>
        <taxon>Actinomycetes</taxon>
        <taxon>Micrococcales</taxon>
        <taxon>Micrococcaceae</taxon>
        <taxon>Arthrobacter</taxon>
    </lineage>
</organism>
<feature type="domain" description="AB hydrolase-1" evidence="1">
    <location>
        <begin position="30"/>
        <end position="159"/>
    </location>
</feature>
<sequence length="298" mass="33231">MFETFDEFSVPLGDVGIAGRISRDTGESRPPLLLLHGHPESHLMWHRIADRLAEHYTVIIPDLRGYGSSGIPAADPDHHAYSKRTMARDQVLLMQHFGAQRGFEKFAVCAHDRGARVAHRLIADHPSLVSAAMLLDIAPTLDMYASTNRAFAEAYFHWFFLIQPHPLPESLIEANPRAYVENLMGSRYAGLAPFPPEILDRYVAALSRPGAVHAMCEDYRASATVDLDHDREDRDLGLLAETPLRILWGRHGVVGRQFDPLALWGAVAKNVSGQALDAGHYLPEEVPDDVFDEILNFL</sequence>
<dbReference type="AlphaFoldDB" id="A0A1G8GKW1"/>
<dbReference type="SUPFAM" id="SSF53474">
    <property type="entry name" value="alpha/beta-Hydrolases"/>
    <property type="match status" value="1"/>
</dbReference>
<dbReference type="Gene3D" id="3.40.50.1820">
    <property type="entry name" value="alpha/beta hydrolase"/>
    <property type="match status" value="1"/>
</dbReference>
<evidence type="ECO:0000313" key="3">
    <source>
        <dbReference type="Proteomes" id="UP000199258"/>
    </source>
</evidence>
<dbReference type="EMBL" id="FNDT01000004">
    <property type="protein sequence ID" value="SDH95003.1"/>
    <property type="molecule type" value="Genomic_DNA"/>
</dbReference>
<accession>A0A1G8GKW1</accession>
<reference evidence="2 3" key="1">
    <citation type="submission" date="2016-10" db="EMBL/GenBank/DDBJ databases">
        <authorList>
            <person name="de Groot N.N."/>
        </authorList>
    </citation>
    <scope>NUCLEOTIDE SEQUENCE [LARGE SCALE GENOMIC DNA]</scope>
    <source>
        <strain evidence="2 3">NP_1H</strain>
    </source>
</reference>
<dbReference type="PANTHER" id="PTHR43329">
    <property type="entry name" value="EPOXIDE HYDROLASE"/>
    <property type="match status" value="1"/>
</dbReference>
<dbReference type="InterPro" id="IPR029058">
    <property type="entry name" value="AB_hydrolase_fold"/>
</dbReference>
<protein>
    <submittedName>
        <fullName evidence="2">Haloacetate dehalogenase</fullName>
    </submittedName>
</protein>
<dbReference type="Proteomes" id="UP000199258">
    <property type="component" value="Unassembled WGS sequence"/>
</dbReference>
<gene>
    <name evidence="2" type="ORF">SAMN04488693_104169</name>
</gene>
<dbReference type="RefSeq" id="WP_090585436.1">
    <property type="nucleotide sequence ID" value="NZ_FNDT01000004.1"/>
</dbReference>
<keyword evidence="3" id="KW-1185">Reference proteome</keyword>
<dbReference type="Pfam" id="PF00561">
    <property type="entry name" value="Abhydrolase_1"/>
    <property type="match status" value="1"/>
</dbReference>
<dbReference type="STRING" id="335973.SAMN04488693_104169"/>
<proteinExistence type="predicted"/>
<dbReference type="GO" id="GO:0003824">
    <property type="term" value="F:catalytic activity"/>
    <property type="evidence" value="ECO:0007669"/>
    <property type="project" value="UniProtKB-ARBA"/>
</dbReference>
<evidence type="ECO:0000313" key="2">
    <source>
        <dbReference type="EMBL" id="SDH95003.1"/>
    </source>
</evidence>
<name>A0A1G8GKW1_9MICC</name>
<dbReference type="OrthoDB" id="2987348at2"/>
<dbReference type="InterPro" id="IPR000073">
    <property type="entry name" value="AB_hydrolase_1"/>
</dbReference>